<evidence type="ECO:0000313" key="3">
    <source>
        <dbReference type="EMBL" id="GGH83144.1"/>
    </source>
</evidence>
<evidence type="ECO:0000259" key="2">
    <source>
        <dbReference type="Pfam" id="PF00582"/>
    </source>
</evidence>
<comment type="similarity">
    <text evidence="1">Belongs to the universal stress protein A family.</text>
</comment>
<reference evidence="3" key="2">
    <citation type="submission" date="2020-09" db="EMBL/GenBank/DDBJ databases">
        <authorList>
            <person name="Sun Q."/>
            <person name="Zhou Y."/>
        </authorList>
    </citation>
    <scope>NUCLEOTIDE SEQUENCE</scope>
    <source>
        <strain evidence="3">CGMCC 1.15290</strain>
    </source>
</reference>
<dbReference type="EMBL" id="BMIB01000009">
    <property type="protein sequence ID" value="GGH83144.1"/>
    <property type="molecule type" value="Genomic_DNA"/>
</dbReference>
<dbReference type="PANTHER" id="PTHR46268">
    <property type="entry name" value="STRESS RESPONSE PROTEIN NHAX"/>
    <property type="match status" value="1"/>
</dbReference>
<dbReference type="Pfam" id="PF00582">
    <property type="entry name" value="Usp"/>
    <property type="match status" value="1"/>
</dbReference>
<evidence type="ECO:0000256" key="1">
    <source>
        <dbReference type="ARBA" id="ARBA00008791"/>
    </source>
</evidence>
<sequence length="276" mass="30700">MDTILVATDFSPAAVNAAGYAADMARMTGKKLLLLHIYTLPVNWGQLALATDNTNMTDDAQTELNRLKEQLLLRDVTELQIDTAIRTGTFFQELKAACGQVKPYIVVMGSQGTSATERFFFGGHTVHAMQHLLHWPLITVPLGAGFNYIRRIGLACDLNEVANQTPIASIKNLVKDFNASLHILNVGKDSELAPDTVFESDVLNQLLAEVSPQYHFIAHDDTTEALIDFVKTYHIHLLLVLPRQRQLADKLLLQKSHTRELVLHSSVPVMALHKQE</sequence>
<gene>
    <name evidence="3" type="ORF">GCM10011379_58090</name>
</gene>
<feature type="domain" description="UspA" evidence="2">
    <location>
        <begin position="2"/>
        <end position="131"/>
    </location>
</feature>
<dbReference type="InterPro" id="IPR006016">
    <property type="entry name" value="UspA"/>
</dbReference>
<proteinExistence type="inferred from homology"/>
<evidence type="ECO:0000313" key="4">
    <source>
        <dbReference type="Proteomes" id="UP000627292"/>
    </source>
</evidence>
<reference evidence="3" key="1">
    <citation type="journal article" date="2014" name="Int. J. Syst. Evol. Microbiol.">
        <title>Complete genome sequence of Corynebacterium casei LMG S-19264T (=DSM 44701T), isolated from a smear-ripened cheese.</title>
        <authorList>
            <consortium name="US DOE Joint Genome Institute (JGI-PGF)"/>
            <person name="Walter F."/>
            <person name="Albersmeier A."/>
            <person name="Kalinowski J."/>
            <person name="Ruckert C."/>
        </authorList>
    </citation>
    <scope>NUCLEOTIDE SEQUENCE</scope>
    <source>
        <strain evidence="3">CGMCC 1.15290</strain>
    </source>
</reference>
<dbReference type="InterPro" id="IPR014729">
    <property type="entry name" value="Rossmann-like_a/b/a_fold"/>
</dbReference>
<dbReference type="Proteomes" id="UP000627292">
    <property type="component" value="Unassembled WGS sequence"/>
</dbReference>
<name>A0A917MZE0_9BACT</name>
<dbReference type="PANTHER" id="PTHR46268:SF6">
    <property type="entry name" value="UNIVERSAL STRESS PROTEIN UP12"/>
    <property type="match status" value="1"/>
</dbReference>
<accession>A0A917MZE0</accession>
<dbReference type="CDD" id="cd00293">
    <property type="entry name" value="USP-like"/>
    <property type="match status" value="1"/>
</dbReference>
<comment type="caution">
    <text evidence="3">The sequence shown here is derived from an EMBL/GenBank/DDBJ whole genome shotgun (WGS) entry which is preliminary data.</text>
</comment>
<protein>
    <recommendedName>
        <fullName evidence="2">UspA domain-containing protein</fullName>
    </recommendedName>
</protein>
<dbReference type="Gene3D" id="3.40.50.620">
    <property type="entry name" value="HUPs"/>
    <property type="match status" value="2"/>
</dbReference>
<dbReference type="RefSeq" id="WP_188959336.1">
    <property type="nucleotide sequence ID" value="NZ_BMIB01000009.1"/>
</dbReference>
<dbReference type="AlphaFoldDB" id="A0A917MZE0"/>
<keyword evidence="4" id="KW-1185">Reference proteome</keyword>
<dbReference type="SUPFAM" id="SSF52402">
    <property type="entry name" value="Adenine nucleotide alpha hydrolases-like"/>
    <property type="match status" value="2"/>
</dbReference>
<organism evidence="3 4">
    <name type="scientific">Filimonas zeae</name>
    <dbReference type="NCBI Taxonomy" id="1737353"/>
    <lineage>
        <taxon>Bacteria</taxon>
        <taxon>Pseudomonadati</taxon>
        <taxon>Bacteroidota</taxon>
        <taxon>Chitinophagia</taxon>
        <taxon>Chitinophagales</taxon>
        <taxon>Chitinophagaceae</taxon>
        <taxon>Filimonas</taxon>
    </lineage>
</organism>